<proteinExistence type="predicted"/>
<evidence type="ECO:0000313" key="2">
    <source>
        <dbReference type="Proteomes" id="UP000248329"/>
    </source>
</evidence>
<sequence>MKTVIIGGGLSGLASAYRMLKEDISDVTILEKGSEVGGMAASYHIDDYHIEKYYHHIFASDSELIDLIGSMGLGADLQWLKGTTGYYIDGKIHPMNTPIELLKSPLSVPDLIRIARTVLVTRRAKDEEIYKLDRVTAKEWILKNAGRSVYERFFEPLLRSKFGSSHDRVSAAWLFGRIRIRSNRSTSGERLGYLRGGFHRLVARLAESIVAMGGEIRTNCEASEIRTVDGSVSGVTAGGYIDCDSVISTVSPHALLKIISDAPDIPYQGTACALFGMNRSLMPDMYWLNIKSSVPFGAVIEHTNFLPVSDYGEHLVYVTAYFQDDTDPRWRSSEQELIDSYLGGLMELFPDFHRDDVSWWRLARDIDTAPVYMTDYIENIPPYSTDTDGLYLAGMFSRTNYPERSMNGSVLAGFGCAEEVRKRIRG</sequence>
<evidence type="ECO:0000313" key="1">
    <source>
        <dbReference type="EMBL" id="PXF61759.1"/>
    </source>
</evidence>
<accession>A0AC61L5W4</accession>
<dbReference type="Proteomes" id="UP000248329">
    <property type="component" value="Unassembled WGS sequence"/>
</dbReference>
<gene>
    <name evidence="1" type="ORF">C4B59_02590</name>
</gene>
<reference evidence="1" key="1">
    <citation type="submission" date="2018-01" db="EMBL/GenBank/DDBJ databases">
        <authorList>
            <person name="Krukenberg V."/>
        </authorList>
    </citation>
    <scope>NUCLEOTIDE SEQUENCE</scope>
    <source>
        <strain evidence="1">E20ANME2</strain>
    </source>
</reference>
<organism evidence="1 2">
    <name type="scientific">Candidatus Methanogaster sp</name>
    <dbReference type="NCBI Taxonomy" id="3386292"/>
    <lineage>
        <taxon>Archaea</taxon>
        <taxon>Methanobacteriati</taxon>
        <taxon>Methanobacteriota</taxon>
        <taxon>Stenosarchaea group</taxon>
        <taxon>Methanomicrobia</taxon>
        <taxon>Methanosarcinales</taxon>
        <taxon>ANME-2 cluster</taxon>
        <taxon>Candidatus Methanogasteraceae</taxon>
        <taxon>Candidatus Methanogaster</taxon>
    </lineage>
</organism>
<name>A0AC61L5W4_9EURY</name>
<protein>
    <submittedName>
        <fullName evidence="1">Phytoene dehydrogenase</fullName>
    </submittedName>
</protein>
<dbReference type="EMBL" id="PQXF01000003">
    <property type="protein sequence ID" value="PXF61759.1"/>
    <property type="molecule type" value="Genomic_DNA"/>
</dbReference>
<comment type="caution">
    <text evidence="1">The sequence shown here is derived from an EMBL/GenBank/DDBJ whole genome shotgun (WGS) entry which is preliminary data.</text>
</comment>